<dbReference type="InterPro" id="IPR029058">
    <property type="entry name" value="AB_hydrolase_fold"/>
</dbReference>
<dbReference type="GO" id="GO:0016042">
    <property type="term" value="P:lipid catabolic process"/>
    <property type="evidence" value="ECO:0007669"/>
    <property type="project" value="UniProtKB-KW"/>
</dbReference>
<proteinExistence type="inferred from homology"/>
<dbReference type="EMBL" id="VTPC01067518">
    <property type="protein sequence ID" value="KAF2889376.1"/>
    <property type="molecule type" value="Genomic_DNA"/>
</dbReference>
<feature type="domain" description="AB hydrolase-1" evidence="7">
    <location>
        <begin position="10"/>
        <end position="284"/>
    </location>
</feature>
<keyword evidence="2" id="KW-0732">Signal</keyword>
<dbReference type="InterPro" id="IPR000073">
    <property type="entry name" value="AB_hydrolase_1"/>
</dbReference>
<keyword evidence="6" id="KW-0325">Glycoprotein</keyword>
<dbReference type="PANTHER" id="PTHR11005">
    <property type="entry name" value="LYSOSOMAL ACID LIPASE-RELATED"/>
    <property type="match status" value="1"/>
</dbReference>
<evidence type="ECO:0000313" key="9">
    <source>
        <dbReference type="Proteomes" id="UP000801492"/>
    </source>
</evidence>
<comment type="similarity">
    <text evidence="1">Belongs to the AB hydrolase superfamily. Lipase family.</text>
</comment>
<sequence length="305" mass="35668">MGPQRSLGFVLADQGYDVWLANPRGTRWSRKHATLNPDIDIKEYWDFSFHQIGYYDLPAFIDYIVNVTNQEKVFYIGHSQGSTSYFVLSSTRPEYNKKVRLAVTLAPIAYFEHMNIPIVFWMARYRDEVENFVSKYQFYELLPYKPYREILAKIFCNDKSPFQDVCAAVFYFTGGYSEQFDKTKMPVIISNAPAGGSIRQMQHYTQIFISKKFHQYDHGEEVNLGLYGQLSPPEYDLKRITAPLAFYYGSEDVYCREEDVNRTASEVSNLILKRRIEGFGHMDVTWGIDVVKSLYKDLVRLMKTY</sequence>
<evidence type="ECO:0000256" key="6">
    <source>
        <dbReference type="ARBA" id="ARBA00023180"/>
    </source>
</evidence>
<gene>
    <name evidence="8" type="ORF">ILUMI_16798</name>
</gene>
<dbReference type="Pfam" id="PF00561">
    <property type="entry name" value="Abhydrolase_1"/>
    <property type="match status" value="1"/>
</dbReference>
<evidence type="ECO:0000259" key="7">
    <source>
        <dbReference type="Pfam" id="PF00561"/>
    </source>
</evidence>
<evidence type="ECO:0000256" key="1">
    <source>
        <dbReference type="ARBA" id="ARBA00010701"/>
    </source>
</evidence>
<dbReference type="SUPFAM" id="SSF53474">
    <property type="entry name" value="alpha/beta-Hydrolases"/>
    <property type="match status" value="1"/>
</dbReference>
<dbReference type="AlphaFoldDB" id="A0A8K0CQL7"/>
<accession>A0A8K0CQL7</accession>
<dbReference type="Gene3D" id="3.40.50.1820">
    <property type="entry name" value="alpha/beta hydrolase"/>
    <property type="match status" value="1"/>
</dbReference>
<dbReference type="FunFam" id="3.40.50.1820:FF:000057">
    <property type="entry name" value="Lipase"/>
    <property type="match status" value="1"/>
</dbReference>
<evidence type="ECO:0000256" key="5">
    <source>
        <dbReference type="ARBA" id="ARBA00023098"/>
    </source>
</evidence>
<keyword evidence="4" id="KW-0442">Lipid degradation</keyword>
<keyword evidence="3" id="KW-0378">Hydrolase</keyword>
<dbReference type="OrthoDB" id="9974421at2759"/>
<comment type="caution">
    <text evidence="8">The sequence shown here is derived from an EMBL/GenBank/DDBJ whole genome shotgun (WGS) entry which is preliminary data.</text>
</comment>
<evidence type="ECO:0000256" key="4">
    <source>
        <dbReference type="ARBA" id="ARBA00022963"/>
    </source>
</evidence>
<reference evidence="8" key="1">
    <citation type="submission" date="2019-08" db="EMBL/GenBank/DDBJ databases">
        <title>The genome of the North American firefly Photinus pyralis.</title>
        <authorList>
            <consortium name="Photinus pyralis genome working group"/>
            <person name="Fallon T.R."/>
            <person name="Sander Lower S.E."/>
            <person name="Weng J.-K."/>
        </authorList>
    </citation>
    <scope>NUCLEOTIDE SEQUENCE</scope>
    <source>
        <strain evidence="8">TRF0915ILg1</strain>
        <tissue evidence="8">Whole body</tissue>
    </source>
</reference>
<organism evidence="8 9">
    <name type="scientific">Ignelater luminosus</name>
    <name type="common">Cucubano</name>
    <name type="synonym">Pyrophorus luminosus</name>
    <dbReference type="NCBI Taxonomy" id="2038154"/>
    <lineage>
        <taxon>Eukaryota</taxon>
        <taxon>Metazoa</taxon>
        <taxon>Ecdysozoa</taxon>
        <taxon>Arthropoda</taxon>
        <taxon>Hexapoda</taxon>
        <taxon>Insecta</taxon>
        <taxon>Pterygota</taxon>
        <taxon>Neoptera</taxon>
        <taxon>Endopterygota</taxon>
        <taxon>Coleoptera</taxon>
        <taxon>Polyphaga</taxon>
        <taxon>Elateriformia</taxon>
        <taxon>Elateroidea</taxon>
        <taxon>Elateridae</taxon>
        <taxon>Agrypninae</taxon>
        <taxon>Pyrophorini</taxon>
        <taxon>Ignelater</taxon>
    </lineage>
</organism>
<protein>
    <recommendedName>
        <fullName evidence="7">AB hydrolase-1 domain-containing protein</fullName>
    </recommendedName>
</protein>
<keyword evidence="9" id="KW-1185">Reference proteome</keyword>
<dbReference type="Proteomes" id="UP000801492">
    <property type="component" value="Unassembled WGS sequence"/>
</dbReference>
<dbReference type="GO" id="GO:0016787">
    <property type="term" value="F:hydrolase activity"/>
    <property type="evidence" value="ECO:0007669"/>
    <property type="project" value="UniProtKB-KW"/>
</dbReference>
<evidence type="ECO:0000313" key="8">
    <source>
        <dbReference type="EMBL" id="KAF2889376.1"/>
    </source>
</evidence>
<evidence type="ECO:0000256" key="3">
    <source>
        <dbReference type="ARBA" id="ARBA00022801"/>
    </source>
</evidence>
<evidence type="ECO:0000256" key="2">
    <source>
        <dbReference type="ARBA" id="ARBA00022729"/>
    </source>
</evidence>
<keyword evidence="5" id="KW-0443">Lipid metabolism</keyword>
<name>A0A8K0CQL7_IGNLU</name>